<dbReference type="Pfam" id="PF11255">
    <property type="entry name" value="DUF3054"/>
    <property type="match status" value="1"/>
</dbReference>
<evidence type="ECO:0000313" key="3">
    <source>
        <dbReference type="Proteomes" id="UP001164965"/>
    </source>
</evidence>
<feature type="transmembrane region" description="Helical" evidence="1">
    <location>
        <begin position="35"/>
        <end position="54"/>
    </location>
</feature>
<keyword evidence="1" id="KW-0812">Transmembrane</keyword>
<keyword evidence="3" id="KW-1185">Reference proteome</keyword>
<gene>
    <name evidence="2" type="ORF">RHODO2019_01050</name>
</gene>
<dbReference type="RefSeq" id="WP_265383236.1">
    <property type="nucleotide sequence ID" value="NZ_CP110615.1"/>
</dbReference>
<evidence type="ECO:0000313" key="2">
    <source>
        <dbReference type="EMBL" id="UZJ25130.1"/>
    </source>
</evidence>
<protein>
    <submittedName>
        <fullName evidence="2">DUF3054 domain-containing protein</fullName>
    </submittedName>
</protein>
<feature type="transmembrane region" description="Helical" evidence="1">
    <location>
        <begin position="61"/>
        <end position="84"/>
    </location>
</feature>
<sequence length="126" mass="13908">MNRVWVRALAFDVALVVVFVLIGRRSHEESGALLGLARTAWPFLAGLAAGWLVARAWRRPLQLWPGGVVVWLVTVALGMVLRVVSGQGTAFSFVVVTLVVLAVFLLGWRALLRVLSRRAARRPARR</sequence>
<accession>A0ABY6P0G9</accession>
<evidence type="ECO:0000256" key="1">
    <source>
        <dbReference type="SAM" id="Phobius"/>
    </source>
</evidence>
<proteinExistence type="predicted"/>
<keyword evidence="1" id="KW-0472">Membrane</keyword>
<feature type="transmembrane region" description="Helical" evidence="1">
    <location>
        <begin position="90"/>
        <end position="112"/>
    </location>
</feature>
<organism evidence="2 3">
    <name type="scientific">Rhodococcus antarcticus</name>
    <dbReference type="NCBI Taxonomy" id="2987751"/>
    <lineage>
        <taxon>Bacteria</taxon>
        <taxon>Bacillati</taxon>
        <taxon>Actinomycetota</taxon>
        <taxon>Actinomycetes</taxon>
        <taxon>Mycobacteriales</taxon>
        <taxon>Nocardiaceae</taxon>
        <taxon>Rhodococcus</taxon>
    </lineage>
</organism>
<reference evidence="2" key="1">
    <citation type="submission" date="2022-10" db="EMBL/GenBank/DDBJ databases">
        <title>Rhodococcus sp.75.</title>
        <authorList>
            <person name="Sun M."/>
        </authorList>
    </citation>
    <scope>NUCLEOTIDE SEQUENCE</scope>
    <source>
        <strain evidence="2">75</strain>
    </source>
</reference>
<dbReference type="EMBL" id="CP110615">
    <property type="protein sequence ID" value="UZJ25130.1"/>
    <property type="molecule type" value="Genomic_DNA"/>
</dbReference>
<dbReference type="InterPro" id="IPR021414">
    <property type="entry name" value="DUF3054"/>
</dbReference>
<dbReference type="Proteomes" id="UP001164965">
    <property type="component" value="Chromosome"/>
</dbReference>
<name>A0ABY6P0G9_9NOCA</name>
<feature type="transmembrane region" description="Helical" evidence="1">
    <location>
        <begin position="5"/>
        <end position="23"/>
    </location>
</feature>
<keyword evidence="1" id="KW-1133">Transmembrane helix</keyword>